<dbReference type="InterPro" id="IPR013087">
    <property type="entry name" value="Znf_C2H2_type"/>
</dbReference>
<dbReference type="AlphaFoldDB" id="A0A1W4WXT4"/>
<evidence type="ECO:0000259" key="6">
    <source>
        <dbReference type="PROSITE" id="PS50157"/>
    </source>
</evidence>
<evidence type="ECO:0000256" key="3">
    <source>
        <dbReference type="ARBA" id="ARBA00022833"/>
    </source>
</evidence>
<dbReference type="SMART" id="SM00355">
    <property type="entry name" value="ZnF_C2H2"/>
    <property type="match status" value="4"/>
</dbReference>
<dbReference type="InterPro" id="IPR040048">
    <property type="entry name" value="ZNF277"/>
</dbReference>
<dbReference type="PROSITE" id="PS50157">
    <property type="entry name" value="ZINC_FINGER_C2H2_2"/>
    <property type="match status" value="1"/>
</dbReference>
<comment type="similarity">
    <text evidence="4">Belongs to the ZNF277 family.</text>
</comment>
<proteinExistence type="inferred from homology"/>
<keyword evidence="3" id="KW-0862">Zinc</keyword>
<dbReference type="SUPFAM" id="SSF57667">
    <property type="entry name" value="beta-beta-alpha zinc fingers"/>
    <property type="match status" value="2"/>
</dbReference>
<evidence type="ECO:0000256" key="4">
    <source>
        <dbReference type="ARBA" id="ARBA00034119"/>
    </source>
</evidence>
<dbReference type="GeneID" id="108739336"/>
<evidence type="ECO:0000256" key="5">
    <source>
        <dbReference type="PROSITE-ProRule" id="PRU00042"/>
    </source>
</evidence>
<keyword evidence="1" id="KW-0479">Metal-binding</keyword>
<dbReference type="InterPro" id="IPR041661">
    <property type="entry name" value="ZN622/Rei1/Reh1_Znf-C2H2"/>
</dbReference>
<accession>A0A1W4WXT4</accession>
<dbReference type="RefSeq" id="XP_018328691.1">
    <property type="nucleotide sequence ID" value="XM_018473189.1"/>
</dbReference>
<dbReference type="FunCoup" id="A0A1W4WXT4">
    <property type="interactions" value="1586"/>
</dbReference>
<dbReference type="Proteomes" id="UP000192223">
    <property type="component" value="Unplaced"/>
</dbReference>
<dbReference type="PANTHER" id="PTHR13267:SF3">
    <property type="entry name" value="ZINC FINGER PROTEIN 277"/>
    <property type="match status" value="1"/>
</dbReference>
<dbReference type="PANTHER" id="PTHR13267">
    <property type="entry name" value="ZINC FINGER PROTEIN 277"/>
    <property type="match status" value="1"/>
</dbReference>
<dbReference type="PROSITE" id="PS00028">
    <property type="entry name" value="ZINC_FINGER_C2H2_1"/>
    <property type="match status" value="2"/>
</dbReference>
<dbReference type="InParanoid" id="A0A1W4WXT4"/>
<dbReference type="KEGG" id="apln:108739336"/>
<dbReference type="GO" id="GO:0008270">
    <property type="term" value="F:zinc ion binding"/>
    <property type="evidence" value="ECO:0007669"/>
    <property type="project" value="UniProtKB-KW"/>
</dbReference>
<evidence type="ECO:0000313" key="8">
    <source>
        <dbReference type="RefSeq" id="XP_018328691.1"/>
    </source>
</evidence>
<name>A0A1W4WXT4_AGRPL</name>
<evidence type="ECO:0000313" key="7">
    <source>
        <dbReference type="Proteomes" id="UP000192223"/>
    </source>
</evidence>
<reference evidence="8" key="1">
    <citation type="submission" date="2025-08" db="UniProtKB">
        <authorList>
            <consortium name="RefSeq"/>
        </authorList>
    </citation>
    <scope>IDENTIFICATION</scope>
    <source>
        <tissue evidence="8">Entire body</tissue>
    </source>
</reference>
<dbReference type="InterPro" id="IPR036236">
    <property type="entry name" value="Znf_C2H2_sf"/>
</dbReference>
<feature type="domain" description="C2H2-type" evidence="6">
    <location>
        <begin position="186"/>
        <end position="215"/>
    </location>
</feature>
<organism evidence="7 8">
    <name type="scientific">Agrilus planipennis</name>
    <name type="common">Emerald ash borer</name>
    <name type="synonym">Agrilus marcopoli</name>
    <dbReference type="NCBI Taxonomy" id="224129"/>
    <lineage>
        <taxon>Eukaryota</taxon>
        <taxon>Metazoa</taxon>
        <taxon>Ecdysozoa</taxon>
        <taxon>Arthropoda</taxon>
        <taxon>Hexapoda</taxon>
        <taxon>Insecta</taxon>
        <taxon>Pterygota</taxon>
        <taxon>Neoptera</taxon>
        <taxon>Endopterygota</taxon>
        <taxon>Coleoptera</taxon>
        <taxon>Polyphaga</taxon>
        <taxon>Elateriformia</taxon>
        <taxon>Buprestoidea</taxon>
        <taxon>Buprestidae</taxon>
        <taxon>Agrilinae</taxon>
        <taxon>Agrilus</taxon>
    </lineage>
</organism>
<keyword evidence="7" id="KW-1185">Reference proteome</keyword>
<keyword evidence="2 5" id="KW-0863">Zinc-finger</keyword>
<dbReference type="Pfam" id="PF12756">
    <property type="entry name" value="zf-C2H2_2"/>
    <property type="match status" value="2"/>
</dbReference>
<evidence type="ECO:0000256" key="2">
    <source>
        <dbReference type="ARBA" id="ARBA00022771"/>
    </source>
</evidence>
<sequence length="380" mass="45731">MSVLEKTNKSFGPFLLEEVVKDEDEIETCCLLCEDKFNLSLALPIFLCHLFEVHHVVIEDVQFIDNLEGYIKYWRERFKNVEMCSIVPSVPIQTTEKYYLISTLMKEDKELRHKLRLEKMLKVQEFERTDTNFRQTCLICRFEFEGLRRDYIGHLMSQHNFHLGNPQNLVYIDELIDRLQEKINSLQCIYCEGTFPDRNTLKEHMRKRQHKTINPLNKSYDKYYSVNYLEPDGAWDQHKKKHNDPPIALEASLNSDEEYEDWKEGKEDFIICLFCKHKETSKVLICNHMSQAHNFNFDCLVQELDFYLKVKLVNYIRKRMHELQCIYCETIFENDQLLQEHLATEEHFKMPDIKNFDQPEFFFPTYENDTLLYFLEDVDD</sequence>
<gene>
    <name evidence="8" type="primary">LOC108739336</name>
</gene>
<dbReference type="OrthoDB" id="278606at2759"/>
<protein>
    <submittedName>
        <fullName evidence="8">Zinc finger protein 277</fullName>
    </submittedName>
</protein>
<dbReference type="STRING" id="224129.A0A1W4WXT4"/>
<evidence type="ECO:0000256" key="1">
    <source>
        <dbReference type="ARBA" id="ARBA00022723"/>
    </source>
</evidence>